<evidence type="ECO:0000259" key="1">
    <source>
        <dbReference type="Pfam" id="PF21728"/>
    </source>
</evidence>
<dbReference type="PROSITE" id="PS52007">
    <property type="entry name" value="PADR1"/>
    <property type="match status" value="1"/>
</dbReference>
<accession>A0A2P2KV22</accession>
<proteinExistence type="predicted"/>
<dbReference type="InterPro" id="IPR049296">
    <property type="entry name" value="PARP1-like_PADR1_N"/>
</dbReference>
<dbReference type="EMBL" id="GGEC01029064">
    <property type="protein sequence ID" value="MBX09548.1"/>
    <property type="molecule type" value="Transcribed_RNA"/>
</dbReference>
<dbReference type="Gene3D" id="1.10.20.130">
    <property type="match status" value="1"/>
</dbReference>
<reference evidence="2" key="1">
    <citation type="submission" date="2018-02" db="EMBL/GenBank/DDBJ databases">
        <title>Rhizophora mucronata_Transcriptome.</title>
        <authorList>
            <person name="Meera S.P."/>
            <person name="Sreeshan A."/>
            <person name="Augustine A."/>
        </authorList>
    </citation>
    <scope>NUCLEOTIDE SEQUENCE</scope>
    <source>
        <tissue evidence="2">Leaf</tissue>
    </source>
</reference>
<dbReference type="AlphaFoldDB" id="A0A2P2KV22"/>
<organism evidence="2">
    <name type="scientific">Rhizophora mucronata</name>
    <name type="common">Asiatic mangrove</name>
    <dbReference type="NCBI Taxonomy" id="61149"/>
    <lineage>
        <taxon>Eukaryota</taxon>
        <taxon>Viridiplantae</taxon>
        <taxon>Streptophyta</taxon>
        <taxon>Embryophyta</taxon>
        <taxon>Tracheophyta</taxon>
        <taxon>Spermatophyta</taxon>
        <taxon>Magnoliopsida</taxon>
        <taxon>eudicotyledons</taxon>
        <taxon>Gunneridae</taxon>
        <taxon>Pentapetalae</taxon>
        <taxon>rosids</taxon>
        <taxon>fabids</taxon>
        <taxon>Malpighiales</taxon>
        <taxon>Rhizophoraceae</taxon>
        <taxon>Rhizophora</taxon>
    </lineage>
</organism>
<protein>
    <submittedName>
        <fullName evidence="2">Poly ADP-ribose polymerase 1 isoform X1</fullName>
    </submittedName>
</protein>
<sequence length="66" mass="7758">MSRSASANTVSDMERKLESQSKELWDLKDNLKRHVTTAELREMLEANDQDSTGSELDLRDRWYLKK</sequence>
<feature type="domain" description="PARP1-like PADR1" evidence="1">
    <location>
        <begin position="12"/>
        <end position="61"/>
    </location>
</feature>
<evidence type="ECO:0000313" key="2">
    <source>
        <dbReference type="EMBL" id="MBX09548.1"/>
    </source>
</evidence>
<name>A0A2P2KV22_RHIMU</name>
<dbReference type="Pfam" id="PF21728">
    <property type="entry name" value="PADR1_N"/>
    <property type="match status" value="1"/>
</dbReference>